<evidence type="ECO:0000256" key="1">
    <source>
        <dbReference type="ARBA" id="ARBA00004141"/>
    </source>
</evidence>
<name>A0A0H4VDS9_9SPHN</name>
<keyword evidence="4 5" id="KW-0472">Membrane</keyword>
<feature type="transmembrane region" description="Helical" evidence="5">
    <location>
        <begin position="35"/>
        <end position="53"/>
    </location>
</feature>
<dbReference type="RefSeq" id="WP_048884508.1">
    <property type="nucleotide sequence ID" value="NZ_CP011310.1"/>
</dbReference>
<dbReference type="Pfam" id="PF12698">
    <property type="entry name" value="ABC2_membrane_3"/>
    <property type="match status" value="1"/>
</dbReference>
<keyword evidence="3 5" id="KW-1133">Transmembrane helix</keyword>
<evidence type="ECO:0000259" key="6">
    <source>
        <dbReference type="Pfam" id="PF12698"/>
    </source>
</evidence>
<dbReference type="InterPro" id="IPR013525">
    <property type="entry name" value="ABC2_TM"/>
</dbReference>
<feature type="transmembrane region" description="Helical" evidence="5">
    <location>
        <begin position="372"/>
        <end position="390"/>
    </location>
</feature>
<gene>
    <name evidence="7" type="ORF">CP97_01585</name>
</gene>
<dbReference type="STRING" id="1648404.CP97_01585"/>
<dbReference type="AlphaFoldDB" id="A0A0H4VDS9"/>
<dbReference type="Proteomes" id="UP000059113">
    <property type="component" value="Chromosome"/>
</dbReference>
<evidence type="ECO:0000256" key="4">
    <source>
        <dbReference type="ARBA" id="ARBA00023136"/>
    </source>
</evidence>
<evidence type="ECO:0000313" key="8">
    <source>
        <dbReference type="Proteomes" id="UP000059113"/>
    </source>
</evidence>
<dbReference type="EMBL" id="CP011310">
    <property type="protein sequence ID" value="AKQ41021.1"/>
    <property type="molecule type" value="Genomic_DNA"/>
</dbReference>
<feature type="transmembrane region" description="Helical" evidence="5">
    <location>
        <begin position="274"/>
        <end position="302"/>
    </location>
</feature>
<sequence length="423" mass="44556">MSDDNAIRNGGRLSLWRAAYVIARRDFTAVLFSRAFIFFLLGPLFPAIVMGLAGGVGAQVQSEAGVADVGIAMQADDLDAMLAARDELAMQLPGAIPPMVAVAYLQPGETYDARGVLEDGEGSLAGVITGTLDAPVLTATEGRVMRWRGTVGMVAAHAAEGNALAYPPVGTSIVGTSGAAENSGRLRTAQGGQVLLFLLIMLLASMVLSNLVEEKGNKIIEVLAAAIPMDAVFLGKLFAMLGVSVVGIAVWGSTGAAILYAGGMSLSDLANPGVGWPMFFLLFALYFAMGYLLLGSIFLAVGSLATTVREVQTLSMPATMFQILVFFFASLAVTDRGGMIELTAMAFPLSSPFTMVARAAAEESLWPHLLALGWQALWVAIFVRAGASLFRRRVMKSGPRAATRRGPVKALLGMFRNRSPQQS</sequence>
<feature type="transmembrane region" description="Helical" evidence="5">
    <location>
        <begin position="194"/>
        <end position="212"/>
    </location>
</feature>
<reference evidence="7 8" key="1">
    <citation type="journal article" date="2015" name="Int. J. Syst. Evol. Microbiol.">
        <title>Erythrobacter atlanticus sp. nov., a bacterium from ocean sediment able to degrade polycyclic aromatic hydrocarbons.</title>
        <authorList>
            <person name="Zhuang L."/>
            <person name="Liu Y."/>
            <person name="Wang L."/>
            <person name="Wang W."/>
            <person name="Shao Z."/>
        </authorList>
    </citation>
    <scope>NUCLEOTIDE SEQUENCE [LARGE SCALE GENOMIC DNA]</scope>
    <source>
        <strain evidence="8">s21-N3</strain>
    </source>
</reference>
<feature type="domain" description="ABC-2 type transporter transmembrane" evidence="6">
    <location>
        <begin position="192"/>
        <end position="383"/>
    </location>
</feature>
<dbReference type="KEGG" id="ery:CP97_01585"/>
<dbReference type="GO" id="GO:0140359">
    <property type="term" value="F:ABC-type transporter activity"/>
    <property type="evidence" value="ECO:0007669"/>
    <property type="project" value="InterPro"/>
</dbReference>
<proteinExistence type="predicted"/>
<protein>
    <submittedName>
        <fullName evidence="7">ABC-type Na+ efflux pump permease component-like protein</fullName>
    </submittedName>
</protein>
<keyword evidence="2 5" id="KW-0812">Transmembrane</keyword>
<reference evidence="8" key="2">
    <citation type="submission" date="2015-04" db="EMBL/GenBank/DDBJ databases">
        <title>The complete genome sequence of Erythrobacter sp. s21-N3.</title>
        <authorList>
            <person name="Zhuang L."/>
            <person name="Liu Y."/>
            <person name="Shao Z."/>
        </authorList>
    </citation>
    <scope>NUCLEOTIDE SEQUENCE [LARGE SCALE GENOMIC DNA]</scope>
    <source>
        <strain evidence="8">s21-N3</strain>
    </source>
</reference>
<organism evidence="7 8">
    <name type="scientific">Aurantiacibacter atlanticus</name>
    <dbReference type="NCBI Taxonomy" id="1648404"/>
    <lineage>
        <taxon>Bacteria</taxon>
        <taxon>Pseudomonadati</taxon>
        <taxon>Pseudomonadota</taxon>
        <taxon>Alphaproteobacteria</taxon>
        <taxon>Sphingomonadales</taxon>
        <taxon>Erythrobacteraceae</taxon>
        <taxon>Aurantiacibacter</taxon>
    </lineage>
</organism>
<accession>A0A0H4VDS9</accession>
<feature type="transmembrane region" description="Helical" evidence="5">
    <location>
        <begin position="237"/>
        <end position="262"/>
    </location>
</feature>
<evidence type="ECO:0000256" key="2">
    <source>
        <dbReference type="ARBA" id="ARBA00022692"/>
    </source>
</evidence>
<comment type="subcellular location">
    <subcellularLocation>
        <location evidence="1">Membrane</location>
        <topology evidence="1">Multi-pass membrane protein</topology>
    </subcellularLocation>
</comment>
<keyword evidence="8" id="KW-1185">Reference proteome</keyword>
<dbReference type="OrthoDB" id="7388589at2"/>
<evidence type="ECO:0000256" key="5">
    <source>
        <dbReference type="SAM" id="Phobius"/>
    </source>
</evidence>
<dbReference type="PATRIC" id="fig|1648404.4.peg.339"/>
<dbReference type="GO" id="GO:0016020">
    <property type="term" value="C:membrane"/>
    <property type="evidence" value="ECO:0007669"/>
    <property type="project" value="UniProtKB-SubCell"/>
</dbReference>
<evidence type="ECO:0000313" key="7">
    <source>
        <dbReference type="EMBL" id="AKQ41021.1"/>
    </source>
</evidence>
<evidence type="ECO:0000256" key="3">
    <source>
        <dbReference type="ARBA" id="ARBA00022989"/>
    </source>
</evidence>